<keyword evidence="3" id="KW-1185">Reference proteome</keyword>
<dbReference type="Pfam" id="PF25185">
    <property type="entry name" value="Tad3"/>
    <property type="match status" value="1"/>
</dbReference>
<reference evidence="3" key="1">
    <citation type="journal article" date="2019" name="Int. J. Syst. Evol. Microbiol.">
        <title>The Global Catalogue of Microorganisms (GCM) 10K type strain sequencing project: providing services to taxonomists for standard genome sequencing and annotation.</title>
        <authorList>
            <consortium name="The Broad Institute Genomics Platform"/>
            <consortium name="The Broad Institute Genome Sequencing Center for Infectious Disease"/>
            <person name="Wu L."/>
            <person name="Ma J."/>
        </authorList>
    </citation>
    <scope>NUCLEOTIDE SEQUENCE [LARGE SCALE GENOMIC DNA]</scope>
    <source>
        <strain evidence="3">KCTC 12848</strain>
    </source>
</reference>
<evidence type="ECO:0000256" key="1">
    <source>
        <dbReference type="SAM" id="MobiDB-lite"/>
    </source>
</evidence>
<sequence>MTTEPHVDVAVAADDEREVNDGSITGRAMAFAAEFAEHQPTPLEMGYVAVWLAFGEAAARLRACARKHRDTAHLEETAASLDRLAARTRVLAEATVNVEVAADEPELVRHAHRELERAGEHDDWFVESVLASVRGFIAGRHSGSSAEQAARYVYDLLRHRPLTALTRDPAEWEDRSEISGTPLWQNIRDPRAMSTDGGRTYWLTDDEANEVGDKPRYYSAEPQEAGR</sequence>
<accession>A0ABV9XWK8</accession>
<dbReference type="EMBL" id="JBHSJB010000007">
    <property type="protein sequence ID" value="MFC5053609.1"/>
    <property type="molecule type" value="Genomic_DNA"/>
</dbReference>
<protein>
    <submittedName>
        <fullName evidence="2">Uncharacterized protein</fullName>
    </submittedName>
</protein>
<proteinExistence type="predicted"/>
<dbReference type="Proteomes" id="UP001595833">
    <property type="component" value="Unassembled WGS sequence"/>
</dbReference>
<dbReference type="InterPro" id="IPR057383">
    <property type="entry name" value="Tad3"/>
</dbReference>
<comment type="caution">
    <text evidence="2">The sequence shown here is derived from an EMBL/GenBank/DDBJ whole genome shotgun (WGS) entry which is preliminary data.</text>
</comment>
<gene>
    <name evidence="2" type="ORF">ACFPFM_07540</name>
</gene>
<organism evidence="2 3">
    <name type="scientific">Saccharothrix xinjiangensis</name>
    <dbReference type="NCBI Taxonomy" id="204798"/>
    <lineage>
        <taxon>Bacteria</taxon>
        <taxon>Bacillati</taxon>
        <taxon>Actinomycetota</taxon>
        <taxon>Actinomycetes</taxon>
        <taxon>Pseudonocardiales</taxon>
        <taxon>Pseudonocardiaceae</taxon>
        <taxon>Saccharothrix</taxon>
    </lineage>
</organism>
<feature type="region of interest" description="Disordered" evidence="1">
    <location>
        <begin position="183"/>
        <end position="207"/>
    </location>
</feature>
<evidence type="ECO:0000313" key="2">
    <source>
        <dbReference type="EMBL" id="MFC5053609.1"/>
    </source>
</evidence>
<name>A0ABV9XWK8_9PSEU</name>
<evidence type="ECO:0000313" key="3">
    <source>
        <dbReference type="Proteomes" id="UP001595833"/>
    </source>
</evidence>
<dbReference type="RefSeq" id="WP_344036468.1">
    <property type="nucleotide sequence ID" value="NZ_BAAAKE010000005.1"/>
</dbReference>